<comment type="caution">
    <text evidence="2">The sequence shown here is derived from an EMBL/GenBank/DDBJ whole genome shotgun (WGS) entry which is preliminary data.</text>
</comment>
<gene>
    <name evidence="2" type="ORF">ACFOZ7_00860</name>
</gene>
<protein>
    <submittedName>
        <fullName evidence="2">Uncharacterized protein</fullName>
    </submittedName>
</protein>
<dbReference type="RefSeq" id="WP_246971420.1">
    <property type="nucleotide sequence ID" value="NZ_CP095397.1"/>
</dbReference>
<dbReference type="EMBL" id="JBHSDJ010000002">
    <property type="protein sequence ID" value="MFC4245565.1"/>
    <property type="molecule type" value="Genomic_DNA"/>
</dbReference>
<keyword evidence="1" id="KW-1133">Transmembrane helix</keyword>
<sequence>MSRRRFASFVDLFLATPAKSALLSVCPLALALAQLLNSYANGFSPTVAVAFAATMVAFAVVATGHHAAEYRLRRLEGGSRPPN</sequence>
<organism evidence="2 3">
    <name type="scientific">Natribaculum luteum</name>
    <dbReference type="NCBI Taxonomy" id="1586232"/>
    <lineage>
        <taxon>Archaea</taxon>
        <taxon>Methanobacteriati</taxon>
        <taxon>Methanobacteriota</taxon>
        <taxon>Stenosarchaea group</taxon>
        <taxon>Halobacteria</taxon>
        <taxon>Halobacteriales</taxon>
        <taxon>Natrialbaceae</taxon>
        <taxon>Natribaculum</taxon>
    </lineage>
</organism>
<dbReference type="GeneID" id="71852378"/>
<dbReference type="Proteomes" id="UP001595821">
    <property type="component" value="Unassembled WGS sequence"/>
</dbReference>
<evidence type="ECO:0000313" key="3">
    <source>
        <dbReference type="Proteomes" id="UP001595821"/>
    </source>
</evidence>
<proteinExistence type="predicted"/>
<name>A0ABD5NUU1_9EURY</name>
<feature type="transmembrane region" description="Helical" evidence="1">
    <location>
        <begin position="12"/>
        <end position="36"/>
    </location>
</feature>
<evidence type="ECO:0000256" key="1">
    <source>
        <dbReference type="SAM" id="Phobius"/>
    </source>
</evidence>
<accession>A0ABD5NUU1</accession>
<keyword evidence="1" id="KW-0472">Membrane</keyword>
<evidence type="ECO:0000313" key="2">
    <source>
        <dbReference type="EMBL" id="MFC4245565.1"/>
    </source>
</evidence>
<feature type="transmembrane region" description="Helical" evidence="1">
    <location>
        <begin position="42"/>
        <end position="64"/>
    </location>
</feature>
<reference evidence="2 3" key="1">
    <citation type="journal article" date="2014" name="Int. J. Syst. Evol. Microbiol.">
        <title>Complete genome sequence of Corynebacterium casei LMG S-19264T (=DSM 44701T), isolated from a smear-ripened cheese.</title>
        <authorList>
            <consortium name="US DOE Joint Genome Institute (JGI-PGF)"/>
            <person name="Walter F."/>
            <person name="Albersmeier A."/>
            <person name="Kalinowski J."/>
            <person name="Ruckert C."/>
        </authorList>
    </citation>
    <scope>NUCLEOTIDE SEQUENCE [LARGE SCALE GENOMIC DNA]</scope>
    <source>
        <strain evidence="2 3">IBRC-M 10912</strain>
    </source>
</reference>
<dbReference type="AlphaFoldDB" id="A0ABD5NUU1"/>
<keyword evidence="1" id="KW-0812">Transmembrane</keyword>